<sequence length="214" mass="23484">MRRVKGSTEAATESRRAQGEETRRRILQAAGDEFADRGYQAATMARIAERAGVAVQTVYFSFHNKPALLSALIESQVVGPEDPTRPEDTDWFAEMLARTDGAGALRLFAEGGLGVFERASVAVETARLAAPAEPAIASVLEYFDGLRRVQFSRAVEALRHHGALRADLSPERATDVLMVVASPQTYLAFTRGQGWEPREWAQWLGDALARLLLD</sequence>
<evidence type="ECO:0000259" key="6">
    <source>
        <dbReference type="PROSITE" id="PS50977"/>
    </source>
</evidence>
<evidence type="ECO:0000256" key="2">
    <source>
        <dbReference type="ARBA" id="ARBA00023125"/>
    </source>
</evidence>
<dbReference type="PROSITE" id="PS50977">
    <property type="entry name" value="HTH_TETR_2"/>
    <property type="match status" value="1"/>
</dbReference>
<accession>A0AB39L3G6</accession>
<dbReference type="KEGG" id="spue:AB5L97_01015"/>
<reference evidence="7" key="1">
    <citation type="submission" date="2024-07" db="EMBL/GenBank/DDBJ databases">
        <authorList>
            <person name="fu j."/>
        </authorList>
    </citation>
    <scope>NUCLEOTIDE SEQUENCE</scope>
    <source>
        <strain evidence="7">P10A9</strain>
    </source>
</reference>
<dbReference type="Gene3D" id="1.10.357.10">
    <property type="entry name" value="Tetracycline Repressor, domain 2"/>
    <property type="match status" value="1"/>
</dbReference>
<dbReference type="InterPro" id="IPR001647">
    <property type="entry name" value="HTH_TetR"/>
</dbReference>
<evidence type="ECO:0000256" key="5">
    <source>
        <dbReference type="SAM" id="MobiDB-lite"/>
    </source>
</evidence>
<dbReference type="GO" id="GO:0003700">
    <property type="term" value="F:DNA-binding transcription factor activity"/>
    <property type="evidence" value="ECO:0007669"/>
    <property type="project" value="TreeGrafter"/>
</dbReference>
<protein>
    <submittedName>
        <fullName evidence="7">TetR/AcrR family transcriptional regulator</fullName>
    </submittedName>
</protein>
<keyword evidence="1" id="KW-0805">Transcription regulation</keyword>
<feature type="domain" description="HTH tetR-type" evidence="6">
    <location>
        <begin position="20"/>
        <end position="80"/>
    </location>
</feature>
<dbReference type="PANTHER" id="PTHR30055:SF234">
    <property type="entry name" value="HTH-TYPE TRANSCRIPTIONAL REGULATOR BETI"/>
    <property type="match status" value="1"/>
</dbReference>
<evidence type="ECO:0000256" key="4">
    <source>
        <dbReference type="PROSITE-ProRule" id="PRU00335"/>
    </source>
</evidence>
<keyword evidence="2 4" id="KW-0238">DNA-binding</keyword>
<proteinExistence type="predicted"/>
<feature type="DNA-binding region" description="H-T-H motif" evidence="4">
    <location>
        <begin position="43"/>
        <end position="62"/>
    </location>
</feature>
<dbReference type="PRINTS" id="PR00455">
    <property type="entry name" value="HTHTETR"/>
</dbReference>
<dbReference type="InterPro" id="IPR009057">
    <property type="entry name" value="Homeodomain-like_sf"/>
</dbReference>
<organism evidence="7">
    <name type="scientific">Sinomonas puerhi</name>
    <dbReference type="NCBI Taxonomy" id="3238584"/>
    <lineage>
        <taxon>Bacteria</taxon>
        <taxon>Bacillati</taxon>
        <taxon>Actinomycetota</taxon>
        <taxon>Actinomycetes</taxon>
        <taxon>Micrococcales</taxon>
        <taxon>Micrococcaceae</taxon>
        <taxon>Sinomonas</taxon>
    </lineage>
</organism>
<evidence type="ECO:0000256" key="3">
    <source>
        <dbReference type="ARBA" id="ARBA00023163"/>
    </source>
</evidence>
<dbReference type="InterPro" id="IPR050109">
    <property type="entry name" value="HTH-type_TetR-like_transc_reg"/>
</dbReference>
<dbReference type="RefSeq" id="WP_369046129.1">
    <property type="nucleotide sequence ID" value="NZ_CP163302.1"/>
</dbReference>
<feature type="region of interest" description="Disordered" evidence="5">
    <location>
        <begin position="1"/>
        <end position="23"/>
    </location>
</feature>
<dbReference type="EMBL" id="CP163302">
    <property type="protein sequence ID" value="XDP45637.1"/>
    <property type="molecule type" value="Genomic_DNA"/>
</dbReference>
<dbReference type="GO" id="GO:0000976">
    <property type="term" value="F:transcription cis-regulatory region binding"/>
    <property type="evidence" value="ECO:0007669"/>
    <property type="project" value="TreeGrafter"/>
</dbReference>
<dbReference type="AlphaFoldDB" id="A0AB39L3G6"/>
<dbReference type="PANTHER" id="PTHR30055">
    <property type="entry name" value="HTH-TYPE TRANSCRIPTIONAL REGULATOR RUTR"/>
    <property type="match status" value="1"/>
</dbReference>
<gene>
    <name evidence="7" type="ORF">AB5L97_01015</name>
</gene>
<keyword evidence="3" id="KW-0804">Transcription</keyword>
<evidence type="ECO:0000313" key="7">
    <source>
        <dbReference type="EMBL" id="XDP45637.1"/>
    </source>
</evidence>
<evidence type="ECO:0000256" key="1">
    <source>
        <dbReference type="ARBA" id="ARBA00023015"/>
    </source>
</evidence>
<feature type="compositionally biased region" description="Basic and acidic residues" evidence="5">
    <location>
        <begin position="12"/>
        <end position="23"/>
    </location>
</feature>
<dbReference type="SUPFAM" id="SSF46689">
    <property type="entry name" value="Homeodomain-like"/>
    <property type="match status" value="1"/>
</dbReference>
<name>A0AB39L3G6_9MICC</name>
<dbReference type="Pfam" id="PF00440">
    <property type="entry name" value="TetR_N"/>
    <property type="match status" value="1"/>
</dbReference>